<dbReference type="Proteomes" id="UP000813385">
    <property type="component" value="Unassembled WGS sequence"/>
</dbReference>
<evidence type="ECO:0000256" key="1">
    <source>
        <dbReference type="SAM" id="MobiDB-lite"/>
    </source>
</evidence>
<evidence type="ECO:0000313" key="3">
    <source>
        <dbReference type="Proteomes" id="UP000813385"/>
    </source>
</evidence>
<reference evidence="2" key="1">
    <citation type="journal article" date="2021" name="Nat. Commun.">
        <title>Genetic determinants of endophytism in the Arabidopsis root mycobiome.</title>
        <authorList>
            <person name="Mesny F."/>
            <person name="Miyauchi S."/>
            <person name="Thiergart T."/>
            <person name="Pickel B."/>
            <person name="Atanasova L."/>
            <person name="Karlsson M."/>
            <person name="Huettel B."/>
            <person name="Barry K.W."/>
            <person name="Haridas S."/>
            <person name="Chen C."/>
            <person name="Bauer D."/>
            <person name="Andreopoulos W."/>
            <person name="Pangilinan J."/>
            <person name="LaButti K."/>
            <person name="Riley R."/>
            <person name="Lipzen A."/>
            <person name="Clum A."/>
            <person name="Drula E."/>
            <person name="Henrissat B."/>
            <person name="Kohler A."/>
            <person name="Grigoriev I.V."/>
            <person name="Martin F.M."/>
            <person name="Hacquard S."/>
        </authorList>
    </citation>
    <scope>NUCLEOTIDE SEQUENCE</scope>
    <source>
        <strain evidence="2">MPI-CAGE-AT-0016</strain>
    </source>
</reference>
<comment type="caution">
    <text evidence="2">The sequence shown here is derived from an EMBL/GenBank/DDBJ whole genome shotgun (WGS) entry which is preliminary data.</text>
</comment>
<accession>A0A8K0TRA2</accession>
<sequence length="773" mass="87422">MSSSTWMALIGRTTRIHEPWGSANEARARSKSVLGYFRHLRAIADRHEEKIQKRWAKKTRTQRLAIIMEAWPNMPATHRPDFSAFRRHGKRLPQMAATHQNFAKPGTLPLLLNARARNHPNSFSASDGDAMHLGLVTMALVPVFLNCYTMTLNGMTNDEDYGRLVSWDDNDEAFEWMSTRSQFLPGEALLILEAQDRLMSFLVACCGKVLHDIPPDSLLDDAYPVQPEPALKSSIDASGGTSLTVLAEEAPYRPPANIGLDKIESLISARVLSAEDHIWALREDPGYFAEKLFELKEHRQEMIKDIKGNVHPTLKPLREHVLWARIAGSLVVEASFQLEMYSEMHAQARHLRDLKQKYEARISPRKPLPEEYLRAILKLRHHLNQMAKGPMSRLKETFFASPPMRAHFVRDVPVSATSSKIGVRSKPGFNLDKTGEHLLWLLQTLWEDGTDLMFCRLPLVVDELDRLLKADPKASEMASAYVAMLISELSILAECLRQLDIYQPWANGFEAAMVDHEATIKKDFEQRFRSERDILEAMRDENFVALKDLGDPVKMTSDYPVSKRRTKENVDKLRAAEANLDLFWGQIDALLSAKTNNLQGTRLGQLLSQPRALQRTPEWVEPESNKDKSRTAQPGGLAAEAKTKTRGASEAVNVPEEPQIPPSSIEDVQPTFKVDARALKVFRIVFFTPGTSTTAGEVAWNDFLHAMASTGFVGQKLYGSVWHFQPTRLDVERSIQFHEPHPKGKIPFRTARHNGRRLSRAYGWHGGMFVPAD</sequence>
<gene>
    <name evidence="2" type="ORF">B0T11DRAFT_346814</name>
</gene>
<dbReference type="EMBL" id="JAGPXD010000001">
    <property type="protein sequence ID" value="KAH7376675.1"/>
    <property type="molecule type" value="Genomic_DNA"/>
</dbReference>
<organism evidence="2 3">
    <name type="scientific">Plectosphaerella cucumerina</name>
    <dbReference type="NCBI Taxonomy" id="40658"/>
    <lineage>
        <taxon>Eukaryota</taxon>
        <taxon>Fungi</taxon>
        <taxon>Dikarya</taxon>
        <taxon>Ascomycota</taxon>
        <taxon>Pezizomycotina</taxon>
        <taxon>Sordariomycetes</taxon>
        <taxon>Hypocreomycetidae</taxon>
        <taxon>Glomerellales</taxon>
        <taxon>Plectosphaerellaceae</taxon>
        <taxon>Plectosphaerella</taxon>
    </lineage>
</organism>
<dbReference type="PANTHER" id="PTHR40788">
    <property type="entry name" value="CLR5 DOMAIN-CONTAINING PROTEIN-RELATED"/>
    <property type="match status" value="1"/>
</dbReference>
<keyword evidence="3" id="KW-1185">Reference proteome</keyword>
<protein>
    <submittedName>
        <fullName evidence="2">Uncharacterized protein</fullName>
    </submittedName>
</protein>
<name>A0A8K0TRA2_9PEZI</name>
<dbReference type="PANTHER" id="PTHR40788:SF2">
    <property type="entry name" value="CLR5 DOMAIN-CONTAINING PROTEIN"/>
    <property type="match status" value="1"/>
</dbReference>
<dbReference type="AlphaFoldDB" id="A0A8K0TRA2"/>
<evidence type="ECO:0000313" key="2">
    <source>
        <dbReference type="EMBL" id="KAH7376675.1"/>
    </source>
</evidence>
<dbReference type="OrthoDB" id="2922289at2759"/>
<feature type="region of interest" description="Disordered" evidence="1">
    <location>
        <begin position="610"/>
        <end position="666"/>
    </location>
</feature>
<proteinExistence type="predicted"/>